<dbReference type="Proteomes" id="UP001597063">
    <property type="component" value="Unassembled WGS sequence"/>
</dbReference>
<keyword evidence="7" id="KW-1185">Reference proteome</keyword>
<feature type="compositionally biased region" description="Low complexity" evidence="4">
    <location>
        <begin position="92"/>
        <end position="105"/>
    </location>
</feature>
<feature type="domain" description="HTH araC/xylS-type" evidence="5">
    <location>
        <begin position="114"/>
        <end position="216"/>
    </location>
</feature>
<dbReference type="EMBL" id="JBHTGP010000003">
    <property type="protein sequence ID" value="MFD0684550.1"/>
    <property type="molecule type" value="Genomic_DNA"/>
</dbReference>
<dbReference type="InterPro" id="IPR009057">
    <property type="entry name" value="Homeodomain-like_sf"/>
</dbReference>
<evidence type="ECO:0000313" key="7">
    <source>
        <dbReference type="Proteomes" id="UP001597063"/>
    </source>
</evidence>
<sequence length="224" mass="24121">MTTDRPPTRRTSTAEPPFASASSGVAALPDGALREADELVHTAALVRASTRRLLADTERLRAELSRLQAHMCQLQSRLVDLPDDRDPGNGTGPSPDTTTSGTSPTYQGLPATLRRALAFVDAHAHQDITLADIATAAGVTPRALQYSFRHHTGLSPLTHLRQIRLQRAHHDLTAADPVDGATVAAIAARWHFRQPGRFAVHYRAAYGRSPRSTLHTPAPTGTEA</sequence>
<reference evidence="7" key="1">
    <citation type="journal article" date="2019" name="Int. J. Syst. Evol. Microbiol.">
        <title>The Global Catalogue of Microorganisms (GCM) 10K type strain sequencing project: providing services to taxonomists for standard genome sequencing and annotation.</title>
        <authorList>
            <consortium name="The Broad Institute Genomics Platform"/>
            <consortium name="The Broad Institute Genome Sequencing Center for Infectious Disease"/>
            <person name="Wu L."/>
            <person name="Ma J."/>
        </authorList>
    </citation>
    <scope>NUCLEOTIDE SEQUENCE [LARGE SCALE GENOMIC DNA]</scope>
    <source>
        <strain evidence="7">JCM 9371</strain>
    </source>
</reference>
<dbReference type="Pfam" id="PF12833">
    <property type="entry name" value="HTH_18"/>
    <property type="match status" value="1"/>
</dbReference>
<keyword evidence="2" id="KW-0238">DNA-binding</keyword>
<dbReference type="RefSeq" id="WP_131756594.1">
    <property type="nucleotide sequence ID" value="NZ_CAACUY010000018.1"/>
</dbReference>
<evidence type="ECO:0000256" key="1">
    <source>
        <dbReference type="ARBA" id="ARBA00023015"/>
    </source>
</evidence>
<dbReference type="Gene3D" id="1.10.10.60">
    <property type="entry name" value="Homeodomain-like"/>
    <property type="match status" value="1"/>
</dbReference>
<dbReference type="InterPro" id="IPR018060">
    <property type="entry name" value="HTH_AraC"/>
</dbReference>
<evidence type="ECO:0000256" key="2">
    <source>
        <dbReference type="ARBA" id="ARBA00023125"/>
    </source>
</evidence>
<name>A0ABW2XER8_9ACTN</name>
<gene>
    <name evidence="6" type="ORF">ACFQZM_08590</name>
</gene>
<feature type="region of interest" description="Disordered" evidence="4">
    <location>
        <begin position="1"/>
        <end position="23"/>
    </location>
</feature>
<dbReference type="PANTHER" id="PTHR46796">
    <property type="entry name" value="HTH-TYPE TRANSCRIPTIONAL ACTIVATOR RHAS-RELATED"/>
    <property type="match status" value="1"/>
</dbReference>
<evidence type="ECO:0000256" key="4">
    <source>
        <dbReference type="SAM" id="MobiDB-lite"/>
    </source>
</evidence>
<organism evidence="6 7">
    <name type="scientific">Actinomadura fibrosa</name>
    <dbReference type="NCBI Taxonomy" id="111802"/>
    <lineage>
        <taxon>Bacteria</taxon>
        <taxon>Bacillati</taxon>
        <taxon>Actinomycetota</taxon>
        <taxon>Actinomycetes</taxon>
        <taxon>Streptosporangiales</taxon>
        <taxon>Thermomonosporaceae</taxon>
        <taxon>Actinomadura</taxon>
    </lineage>
</organism>
<keyword evidence="1" id="KW-0805">Transcription regulation</keyword>
<evidence type="ECO:0000256" key="3">
    <source>
        <dbReference type="ARBA" id="ARBA00023163"/>
    </source>
</evidence>
<dbReference type="PROSITE" id="PS01124">
    <property type="entry name" value="HTH_ARAC_FAMILY_2"/>
    <property type="match status" value="1"/>
</dbReference>
<protein>
    <submittedName>
        <fullName evidence="6">Helix-turn-helix transcriptional regulator</fullName>
    </submittedName>
</protein>
<comment type="caution">
    <text evidence="6">The sequence shown here is derived from an EMBL/GenBank/DDBJ whole genome shotgun (WGS) entry which is preliminary data.</text>
</comment>
<dbReference type="InterPro" id="IPR050204">
    <property type="entry name" value="AraC_XylS_family_regulators"/>
</dbReference>
<feature type="compositionally biased region" description="Low complexity" evidence="4">
    <location>
        <begin position="1"/>
        <end position="13"/>
    </location>
</feature>
<accession>A0ABW2XER8</accession>
<keyword evidence="3" id="KW-0804">Transcription</keyword>
<dbReference type="SMART" id="SM00342">
    <property type="entry name" value="HTH_ARAC"/>
    <property type="match status" value="1"/>
</dbReference>
<feature type="region of interest" description="Disordered" evidence="4">
    <location>
        <begin position="78"/>
        <end position="107"/>
    </location>
</feature>
<proteinExistence type="predicted"/>
<dbReference type="SUPFAM" id="SSF46689">
    <property type="entry name" value="Homeodomain-like"/>
    <property type="match status" value="1"/>
</dbReference>
<evidence type="ECO:0000313" key="6">
    <source>
        <dbReference type="EMBL" id="MFD0684550.1"/>
    </source>
</evidence>
<evidence type="ECO:0000259" key="5">
    <source>
        <dbReference type="PROSITE" id="PS01124"/>
    </source>
</evidence>
<dbReference type="PANTHER" id="PTHR46796:SF12">
    <property type="entry name" value="HTH-TYPE DNA-BINDING TRANSCRIPTIONAL ACTIVATOR EUTR"/>
    <property type="match status" value="1"/>
</dbReference>